<reference evidence="2" key="1">
    <citation type="submission" date="2018-05" db="EMBL/GenBank/DDBJ databases">
        <authorList>
            <person name="Lanie J.A."/>
            <person name="Ng W.-L."/>
            <person name="Kazmierczak K.M."/>
            <person name="Andrzejewski T.M."/>
            <person name="Davidsen T.M."/>
            <person name="Wayne K.J."/>
            <person name="Tettelin H."/>
            <person name="Glass J.I."/>
            <person name="Rusch D."/>
            <person name="Podicherti R."/>
            <person name="Tsui H.-C.T."/>
            <person name="Winkler M.E."/>
        </authorList>
    </citation>
    <scope>NUCLEOTIDE SEQUENCE</scope>
</reference>
<dbReference type="InterPro" id="IPR018490">
    <property type="entry name" value="cNMP-bd_dom_sf"/>
</dbReference>
<dbReference type="SUPFAM" id="SSF51206">
    <property type="entry name" value="cAMP-binding domain-like"/>
    <property type="match status" value="2"/>
</dbReference>
<dbReference type="AlphaFoldDB" id="A0A381NHF0"/>
<sequence length="746" mass="83748">MSRIANTKIATGVFWVEVPEAELYVLCGCPADSVKHLMKAGKIRNLDRDVGSLEAGSVSFQHPHGTVTNETGPNAILLSDLNIQNGDFANLAEFPVLQMLYRQGMLLPNHPNNTGAKPFIIGHKNMVNAQMEYIHRGNYGLTSLEEILDAGIPQKQAEEMMRIKLHFAFGAVRPSSDLLEARIVDHEPVEILNGVHIARKSMNCYEFTYKDESSEINLNLSHDERYETPYELKNHHFKRDYFSIAHTGEGDGWDINRPCMASVISYQGKIFLIDAGPNIAHTLNAIGVDVNEVEGIFHTHAHDDHFAGLTTLARANHRIKYYSTALVRASVTKKLSPLLSISENEFEKYFEVCDLVFDKWNNIDGLEVRPVFSPHPVETNILYFRTLWENGYATYAHLADIASHDVLTKMVEEDKKLPGISPKLKKKVWEDYLSPVQVKKIDIGGGIIHGKAKDFLTDKSDKIILAHTAHTLTKDEEKIGCGVTFGSTDILIEGHEDYALEAGGNYLRGYYPDAEENEIHMLLNCKREPVSAGTILLKYQEKPEHVILVLTGVAELLSTNDKTHFQLSSGTLIGDLPVLFGLKSTGTFRALTYVETLKIPAVLFKEFVNHHRLLGQIKKTQNTIEFLRQTWLFGESISTPVQSQIAQKMKLRKYEKGASINCEGLMLVKEGKVELSDSGTEMQNSRNEVVEKGDFWGCEQMILNKALNSNAIALASSFIYSIAETEILEQIPIVRWKLLEQAQKRA</sequence>
<dbReference type="PROSITE" id="PS50042">
    <property type="entry name" value="CNMP_BINDING_3"/>
    <property type="match status" value="1"/>
</dbReference>
<protein>
    <recommendedName>
        <fullName evidence="1">Cyclic nucleotide-binding domain-containing protein</fullName>
    </recommendedName>
</protein>
<dbReference type="CDD" id="cd00038">
    <property type="entry name" value="CAP_ED"/>
    <property type="match status" value="1"/>
</dbReference>
<proteinExistence type="predicted"/>
<organism evidence="2">
    <name type="scientific">marine metagenome</name>
    <dbReference type="NCBI Taxonomy" id="408172"/>
    <lineage>
        <taxon>unclassified sequences</taxon>
        <taxon>metagenomes</taxon>
        <taxon>ecological metagenomes</taxon>
    </lineage>
</organism>
<dbReference type="InterPro" id="IPR000595">
    <property type="entry name" value="cNMP-bd_dom"/>
</dbReference>
<gene>
    <name evidence="2" type="ORF">METZ01_LOCUS6673</name>
</gene>
<dbReference type="SUPFAM" id="SSF56281">
    <property type="entry name" value="Metallo-hydrolase/oxidoreductase"/>
    <property type="match status" value="1"/>
</dbReference>
<accession>A0A381NHF0</accession>
<evidence type="ECO:0000259" key="1">
    <source>
        <dbReference type="PROSITE" id="PS50042"/>
    </source>
</evidence>
<feature type="domain" description="Cyclic nucleotide-binding" evidence="1">
    <location>
        <begin position="530"/>
        <end position="608"/>
    </location>
</feature>
<dbReference type="InterPro" id="IPR036866">
    <property type="entry name" value="RibonucZ/Hydroxyglut_hydro"/>
</dbReference>
<evidence type="ECO:0000313" key="2">
    <source>
        <dbReference type="EMBL" id="SUZ53819.1"/>
    </source>
</evidence>
<dbReference type="InterPro" id="IPR014710">
    <property type="entry name" value="RmlC-like_jellyroll"/>
</dbReference>
<dbReference type="Gene3D" id="3.60.15.10">
    <property type="entry name" value="Ribonuclease Z/Hydroxyacylglutathione hydrolase-like"/>
    <property type="match status" value="1"/>
</dbReference>
<dbReference type="Gene3D" id="2.60.120.10">
    <property type="entry name" value="Jelly Rolls"/>
    <property type="match status" value="2"/>
</dbReference>
<name>A0A381NHF0_9ZZZZ</name>
<dbReference type="EMBL" id="UINC01000351">
    <property type="protein sequence ID" value="SUZ53819.1"/>
    <property type="molecule type" value="Genomic_DNA"/>
</dbReference>
<dbReference type="Pfam" id="PF23023">
    <property type="entry name" value="Anti-Pycsar_Apyc1"/>
    <property type="match status" value="1"/>
</dbReference>
<dbReference type="Pfam" id="PF00027">
    <property type="entry name" value="cNMP_binding"/>
    <property type="match status" value="1"/>
</dbReference>